<dbReference type="SUPFAM" id="SSF56349">
    <property type="entry name" value="DNA breaking-rejoining enzymes"/>
    <property type="match status" value="1"/>
</dbReference>
<dbReference type="Proteomes" id="UP000286931">
    <property type="component" value="Unassembled WGS sequence"/>
</dbReference>
<feature type="region of interest" description="Disordered" evidence="1">
    <location>
        <begin position="369"/>
        <end position="418"/>
    </location>
</feature>
<evidence type="ECO:0000313" key="2">
    <source>
        <dbReference type="EMBL" id="GCD99077.1"/>
    </source>
</evidence>
<proteinExistence type="predicted"/>
<sequence length="418" mass="46866">MHPCTHDAAASRSELAPLADALLSMDNPISGLTRLNTRREHPDSPENLLRRLGRGEIGLPHDAFHTLQPWRAAAHLRELLMDCGVLPAIDKRVCLFERWLVDHLAGITNPRQAQLVRRFATWEVLPRLRTSADRRALTPSSTRYAADRVKHATVFLRRLDDHGRDLATCGQADIDLWHAEHNEHDRKSVRAFLLRCQNTKLSRRFRLPAAQIQRAAPLAQRERLDMLGRVLTDETPPLRSRVAALIVLLHAQPLSRIVHLTVDDVIHDDRHVLLRLGDPPTPVPTAVAELLLYWIANRDNMNTATNRDSRRLFPGRRAGQPMHPDALSAQVNELGVPAVASRVAAIRQHVRELPAPVVADALGYHHKTTTRLQTDTGTPWSRYAPGDHSGRTAEAVRSSPGPAADIRSRRCPRPDPPM</sequence>
<evidence type="ECO:0000313" key="3">
    <source>
        <dbReference type="Proteomes" id="UP000286931"/>
    </source>
</evidence>
<keyword evidence="3" id="KW-1185">Reference proteome</keyword>
<dbReference type="AlphaFoldDB" id="A0A401YWT1"/>
<reference evidence="2 3" key="1">
    <citation type="submission" date="2018-12" db="EMBL/GenBank/DDBJ databases">
        <title>Draft genome sequence of Embleya hyalina NBRC 13850T.</title>
        <authorList>
            <person name="Komaki H."/>
            <person name="Hosoyama A."/>
            <person name="Kimura A."/>
            <person name="Ichikawa N."/>
            <person name="Tamura T."/>
        </authorList>
    </citation>
    <scope>NUCLEOTIDE SEQUENCE [LARGE SCALE GENOMIC DNA]</scope>
    <source>
        <strain evidence="2 3">NBRC 13850</strain>
    </source>
</reference>
<dbReference type="GO" id="GO:0003677">
    <property type="term" value="F:DNA binding"/>
    <property type="evidence" value="ECO:0007669"/>
    <property type="project" value="InterPro"/>
</dbReference>
<protein>
    <recommendedName>
        <fullName evidence="4">Integrase</fullName>
    </recommendedName>
</protein>
<feature type="compositionally biased region" description="Polar residues" evidence="1">
    <location>
        <begin position="370"/>
        <end position="379"/>
    </location>
</feature>
<dbReference type="InterPro" id="IPR011010">
    <property type="entry name" value="DNA_brk_join_enz"/>
</dbReference>
<evidence type="ECO:0008006" key="4">
    <source>
        <dbReference type="Google" id="ProtNLM"/>
    </source>
</evidence>
<evidence type="ECO:0000256" key="1">
    <source>
        <dbReference type="SAM" id="MobiDB-lite"/>
    </source>
</evidence>
<dbReference type="RefSeq" id="WP_174861472.1">
    <property type="nucleotide sequence ID" value="NZ_BIFH01000031.1"/>
</dbReference>
<accession>A0A401YWT1</accession>
<gene>
    <name evidence="2" type="ORF">EHYA_06789</name>
</gene>
<comment type="caution">
    <text evidence="2">The sequence shown here is derived from an EMBL/GenBank/DDBJ whole genome shotgun (WGS) entry which is preliminary data.</text>
</comment>
<organism evidence="2 3">
    <name type="scientific">Embleya hyalina</name>
    <dbReference type="NCBI Taxonomy" id="516124"/>
    <lineage>
        <taxon>Bacteria</taxon>
        <taxon>Bacillati</taxon>
        <taxon>Actinomycetota</taxon>
        <taxon>Actinomycetes</taxon>
        <taxon>Kitasatosporales</taxon>
        <taxon>Streptomycetaceae</taxon>
        <taxon>Embleya</taxon>
    </lineage>
</organism>
<name>A0A401YWT1_9ACTN</name>
<dbReference type="EMBL" id="BIFH01000031">
    <property type="protein sequence ID" value="GCD99077.1"/>
    <property type="molecule type" value="Genomic_DNA"/>
</dbReference>